<reference evidence="3" key="1">
    <citation type="submission" date="2020-11" db="EMBL/GenBank/DDBJ databases">
        <authorList>
            <person name="Tran Van P."/>
        </authorList>
    </citation>
    <scope>NUCLEOTIDE SEQUENCE</scope>
</reference>
<dbReference type="Gene3D" id="1.10.30.10">
    <property type="entry name" value="High mobility group box domain"/>
    <property type="match status" value="1"/>
</dbReference>
<organism evidence="3">
    <name type="scientific">Timema monikensis</name>
    <dbReference type="NCBI Taxonomy" id="170555"/>
    <lineage>
        <taxon>Eukaryota</taxon>
        <taxon>Metazoa</taxon>
        <taxon>Ecdysozoa</taxon>
        <taxon>Arthropoda</taxon>
        <taxon>Hexapoda</taxon>
        <taxon>Insecta</taxon>
        <taxon>Pterygota</taxon>
        <taxon>Neoptera</taxon>
        <taxon>Polyneoptera</taxon>
        <taxon>Phasmatodea</taxon>
        <taxon>Timematodea</taxon>
        <taxon>Timematoidea</taxon>
        <taxon>Timematidae</taxon>
        <taxon>Timema</taxon>
    </lineage>
</organism>
<dbReference type="GO" id="GO:0003677">
    <property type="term" value="F:DNA binding"/>
    <property type="evidence" value="ECO:0007669"/>
    <property type="project" value="UniProtKB-UniRule"/>
</dbReference>
<evidence type="ECO:0000259" key="2">
    <source>
        <dbReference type="PROSITE" id="PS50118"/>
    </source>
</evidence>
<dbReference type="Pfam" id="PF00505">
    <property type="entry name" value="HMG_box"/>
    <property type="match status" value="1"/>
</dbReference>
<name>A0A7R9HUA0_9NEOP</name>
<keyword evidence="1" id="KW-0539">Nucleus</keyword>
<gene>
    <name evidence="3" type="ORF">TMSB3V08_LOCUS9674</name>
</gene>
<dbReference type="GO" id="GO:0005634">
    <property type="term" value="C:nucleus"/>
    <property type="evidence" value="ECO:0007669"/>
    <property type="project" value="UniProtKB-UniRule"/>
</dbReference>
<dbReference type="EMBL" id="OB796041">
    <property type="protein sequence ID" value="CAD7432983.1"/>
    <property type="molecule type" value="Genomic_DNA"/>
</dbReference>
<proteinExistence type="predicted"/>
<sequence length="85" mass="10486">MSRQHESRRNTRKSWQQDTNKLISVRLGECWKSMPNYSKAFYFEAAEDVKREHKKYYPSYYYNPMEARCKKIEKKNKKKSKHNFV</sequence>
<dbReference type="InterPro" id="IPR009071">
    <property type="entry name" value="HMG_box_dom"/>
</dbReference>
<accession>A0A7R9HUA0</accession>
<dbReference type="PROSITE" id="PS50118">
    <property type="entry name" value="HMG_BOX_2"/>
    <property type="match status" value="1"/>
</dbReference>
<feature type="DNA-binding region" description="HMG box" evidence="1">
    <location>
        <begin position="1"/>
        <end position="61"/>
    </location>
</feature>
<evidence type="ECO:0000313" key="3">
    <source>
        <dbReference type="EMBL" id="CAD7432983.1"/>
    </source>
</evidence>
<dbReference type="SUPFAM" id="SSF47095">
    <property type="entry name" value="HMG-box"/>
    <property type="match status" value="1"/>
</dbReference>
<dbReference type="AlphaFoldDB" id="A0A7R9HUA0"/>
<keyword evidence="1" id="KW-0238">DNA-binding</keyword>
<evidence type="ECO:0000256" key="1">
    <source>
        <dbReference type="PROSITE-ProRule" id="PRU00267"/>
    </source>
</evidence>
<feature type="domain" description="HMG box" evidence="2">
    <location>
        <begin position="1"/>
        <end position="61"/>
    </location>
</feature>
<dbReference type="InterPro" id="IPR036910">
    <property type="entry name" value="HMG_box_dom_sf"/>
</dbReference>
<protein>
    <recommendedName>
        <fullName evidence="2">HMG box domain-containing protein</fullName>
    </recommendedName>
</protein>